<dbReference type="EMBL" id="JAVXUO010001622">
    <property type="protein sequence ID" value="KAK2980545.1"/>
    <property type="molecule type" value="Genomic_DNA"/>
</dbReference>
<dbReference type="InterPro" id="IPR013103">
    <property type="entry name" value="RVT_2"/>
</dbReference>
<name>A0AA88RY39_9ASTE</name>
<gene>
    <name evidence="2" type="ORF">RJ640_015930</name>
</gene>
<evidence type="ECO:0000313" key="3">
    <source>
        <dbReference type="Proteomes" id="UP001187471"/>
    </source>
</evidence>
<dbReference type="AlphaFoldDB" id="A0AA88RY39"/>
<evidence type="ECO:0000259" key="1">
    <source>
        <dbReference type="Pfam" id="PF07727"/>
    </source>
</evidence>
<feature type="domain" description="Reverse transcriptase Ty1/copia-type" evidence="1">
    <location>
        <begin position="2"/>
        <end position="59"/>
    </location>
</feature>
<sequence length="297" mass="33707">MVTGNDPEEREALQGHLSKEFKMKDLGPLKFFLGIKMSRSNKGIFLSQRKYALDLLRETASCDIAHNPVQYDRTKHVEVKRFFIKEKLDEKIVELPHIRSEDQLVNIVTKAVSSIVMASDSIESSYLDVPNSLARYERLFKLDSEVLIGFKPDSKRSFRFATSVDVSAILLIHIGYHCELSVIDWKLHAAEDRIAMLADREALLYFGVALISLIPVMKSRRERLSMESQNRPALSLKKKVTWLADSVHALHPPAQVTVPNYSSDSSDEGDSSEITEINFMLQCTEQPVDLLQIGWAN</sequence>
<evidence type="ECO:0000313" key="2">
    <source>
        <dbReference type="EMBL" id="KAK2980545.1"/>
    </source>
</evidence>
<organism evidence="2 3">
    <name type="scientific">Escallonia rubra</name>
    <dbReference type="NCBI Taxonomy" id="112253"/>
    <lineage>
        <taxon>Eukaryota</taxon>
        <taxon>Viridiplantae</taxon>
        <taxon>Streptophyta</taxon>
        <taxon>Embryophyta</taxon>
        <taxon>Tracheophyta</taxon>
        <taxon>Spermatophyta</taxon>
        <taxon>Magnoliopsida</taxon>
        <taxon>eudicotyledons</taxon>
        <taxon>Gunneridae</taxon>
        <taxon>Pentapetalae</taxon>
        <taxon>asterids</taxon>
        <taxon>campanulids</taxon>
        <taxon>Escalloniales</taxon>
        <taxon>Escalloniaceae</taxon>
        <taxon>Escallonia</taxon>
    </lineage>
</organism>
<reference evidence="2" key="1">
    <citation type="submission" date="2022-12" db="EMBL/GenBank/DDBJ databases">
        <title>Draft genome assemblies for two species of Escallonia (Escalloniales).</title>
        <authorList>
            <person name="Chanderbali A."/>
            <person name="Dervinis C."/>
            <person name="Anghel I."/>
            <person name="Soltis D."/>
            <person name="Soltis P."/>
            <person name="Zapata F."/>
        </authorList>
    </citation>
    <scope>NUCLEOTIDE SEQUENCE</scope>
    <source>
        <strain evidence="2">UCBG92.1500</strain>
        <tissue evidence="2">Leaf</tissue>
    </source>
</reference>
<dbReference type="Proteomes" id="UP001187471">
    <property type="component" value="Unassembled WGS sequence"/>
</dbReference>
<dbReference type="Pfam" id="PF07727">
    <property type="entry name" value="RVT_2"/>
    <property type="match status" value="1"/>
</dbReference>
<proteinExistence type="predicted"/>
<protein>
    <recommendedName>
        <fullName evidence="1">Reverse transcriptase Ty1/copia-type domain-containing protein</fullName>
    </recommendedName>
</protein>
<keyword evidence="3" id="KW-1185">Reference proteome</keyword>
<comment type="caution">
    <text evidence="2">The sequence shown here is derived from an EMBL/GenBank/DDBJ whole genome shotgun (WGS) entry which is preliminary data.</text>
</comment>
<accession>A0AA88RY39</accession>